<proteinExistence type="predicted"/>
<dbReference type="AlphaFoldDB" id="A0A315ZBN8"/>
<name>A0A315ZBN8_SEDFL</name>
<evidence type="ECO:0000313" key="1">
    <source>
        <dbReference type="EMBL" id="PWJ42961.1"/>
    </source>
</evidence>
<protein>
    <submittedName>
        <fullName evidence="1">Uncharacterized protein</fullName>
    </submittedName>
</protein>
<sequence length="74" mass="8742">MESKDIYKALLAMKGSSEDFSEFNKLTDYQKKRLPNVNFWKYKNEETPINIPEDFEEYWSAIESNISEDHGEDG</sequence>
<dbReference type="Proteomes" id="UP000245535">
    <property type="component" value="Unassembled WGS sequence"/>
</dbReference>
<comment type="caution">
    <text evidence="1">The sequence shown here is derived from an EMBL/GenBank/DDBJ whole genome shotgun (WGS) entry which is preliminary data.</text>
</comment>
<dbReference type="OrthoDB" id="981668at2"/>
<dbReference type="EMBL" id="QGDO01000002">
    <property type="protein sequence ID" value="PWJ42961.1"/>
    <property type="molecule type" value="Genomic_DNA"/>
</dbReference>
<dbReference type="RefSeq" id="WP_109617096.1">
    <property type="nucleotide sequence ID" value="NZ_QGDO01000002.1"/>
</dbReference>
<evidence type="ECO:0000313" key="2">
    <source>
        <dbReference type="Proteomes" id="UP000245535"/>
    </source>
</evidence>
<accession>A0A315ZBN8</accession>
<gene>
    <name evidence="1" type="ORF">BC781_102508</name>
</gene>
<organism evidence="1 2">
    <name type="scientific">Sediminitomix flava</name>
    <dbReference type="NCBI Taxonomy" id="379075"/>
    <lineage>
        <taxon>Bacteria</taxon>
        <taxon>Pseudomonadati</taxon>
        <taxon>Bacteroidota</taxon>
        <taxon>Cytophagia</taxon>
        <taxon>Cytophagales</taxon>
        <taxon>Flammeovirgaceae</taxon>
        <taxon>Sediminitomix</taxon>
    </lineage>
</organism>
<reference evidence="1 2" key="1">
    <citation type="submission" date="2018-03" db="EMBL/GenBank/DDBJ databases">
        <title>Genomic Encyclopedia of Archaeal and Bacterial Type Strains, Phase II (KMG-II): from individual species to whole genera.</title>
        <authorList>
            <person name="Goeker M."/>
        </authorList>
    </citation>
    <scope>NUCLEOTIDE SEQUENCE [LARGE SCALE GENOMIC DNA]</scope>
    <source>
        <strain evidence="1 2">DSM 28229</strain>
    </source>
</reference>
<keyword evidence="2" id="KW-1185">Reference proteome</keyword>